<sequence>MLINRKTKRDTLSVNFSYCGDEARIRREAHPARDRDTRITLYEYFTSLSLYSDIINVFPDYEIHEGGGAGAAIKAPLICGLVAAAADKLLFFRWISVIAGHGAGPRMLWQ</sequence>
<accession>A0A4C1WFK7</accession>
<evidence type="ECO:0000313" key="1">
    <source>
        <dbReference type="EMBL" id="GBP49179.1"/>
    </source>
</evidence>
<dbReference type="Proteomes" id="UP000299102">
    <property type="component" value="Unassembled WGS sequence"/>
</dbReference>
<proteinExistence type="predicted"/>
<gene>
    <name evidence="1" type="ORF">EVAR_46197_1</name>
</gene>
<name>A0A4C1WFK7_EUMVA</name>
<dbReference type="EMBL" id="BGZK01000539">
    <property type="protein sequence ID" value="GBP49179.1"/>
    <property type="molecule type" value="Genomic_DNA"/>
</dbReference>
<organism evidence="1 2">
    <name type="scientific">Eumeta variegata</name>
    <name type="common">Bagworm moth</name>
    <name type="synonym">Eumeta japonica</name>
    <dbReference type="NCBI Taxonomy" id="151549"/>
    <lineage>
        <taxon>Eukaryota</taxon>
        <taxon>Metazoa</taxon>
        <taxon>Ecdysozoa</taxon>
        <taxon>Arthropoda</taxon>
        <taxon>Hexapoda</taxon>
        <taxon>Insecta</taxon>
        <taxon>Pterygota</taxon>
        <taxon>Neoptera</taxon>
        <taxon>Endopterygota</taxon>
        <taxon>Lepidoptera</taxon>
        <taxon>Glossata</taxon>
        <taxon>Ditrysia</taxon>
        <taxon>Tineoidea</taxon>
        <taxon>Psychidae</taxon>
        <taxon>Oiketicinae</taxon>
        <taxon>Eumeta</taxon>
    </lineage>
</organism>
<comment type="caution">
    <text evidence="1">The sequence shown here is derived from an EMBL/GenBank/DDBJ whole genome shotgun (WGS) entry which is preliminary data.</text>
</comment>
<protein>
    <submittedName>
        <fullName evidence="1">Uncharacterized protein</fullName>
    </submittedName>
</protein>
<reference evidence="1 2" key="1">
    <citation type="journal article" date="2019" name="Commun. Biol.">
        <title>The bagworm genome reveals a unique fibroin gene that provides high tensile strength.</title>
        <authorList>
            <person name="Kono N."/>
            <person name="Nakamura H."/>
            <person name="Ohtoshi R."/>
            <person name="Tomita M."/>
            <person name="Numata K."/>
            <person name="Arakawa K."/>
        </authorList>
    </citation>
    <scope>NUCLEOTIDE SEQUENCE [LARGE SCALE GENOMIC DNA]</scope>
</reference>
<keyword evidence="2" id="KW-1185">Reference proteome</keyword>
<dbReference type="AlphaFoldDB" id="A0A4C1WFK7"/>
<evidence type="ECO:0000313" key="2">
    <source>
        <dbReference type="Proteomes" id="UP000299102"/>
    </source>
</evidence>